<dbReference type="Gene3D" id="3.40.50.1000">
    <property type="entry name" value="HAD superfamily/HAD-like"/>
    <property type="match status" value="1"/>
</dbReference>
<evidence type="ECO:0000313" key="1">
    <source>
        <dbReference type="EMBL" id="PXW78585.1"/>
    </source>
</evidence>
<proteinExistence type="predicted"/>
<dbReference type="NCBIfam" id="TIGR01509">
    <property type="entry name" value="HAD-SF-IA-v3"/>
    <property type="match status" value="1"/>
</dbReference>
<comment type="caution">
    <text evidence="1">The sequence shown here is derived from an EMBL/GenBank/DDBJ whole genome shotgun (WGS) entry which is preliminary data.</text>
</comment>
<dbReference type="PANTHER" id="PTHR43611:SF3">
    <property type="entry name" value="FLAVIN MONONUCLEOTIDE HYDROLASE 1, CHLOROPLATIC"/>
    <property type="match status" value="1"/>
</dbReference>
<reference evidence="1 2" key="1">
    <citation type="submission" date="2018-05" db="EMBL/GenBank/DDBJ databases">
        <title>Genomic Encyclopedia of Type Strains, Phase IV (KMG-IV): sequencing the most valuable type-strain genomes for metagenomic binning, comparative biology and taxonomic classification.</title>
        <authorList>
            <person name="Goeker M."/>
        </authorList>
    </citation>
    <scope>NUCLEOTIDE SEQUENCE [LARGE SCALE GENOMIC DNA]</scope>
    <source>
        <strain evidence="1 2">DSM 3183</strain>
    </source>
</reference>
<dbReference type="InterPro" id="IPR023214">
    <property type="entry name" value="HAD_sf"/>
</dbReference>
<sequence length="207" mass="23306">MPPVDAIIFDVGNVLYQWDIRHLYAKLIEDPAELDHFVGNIVTAEWHFQHDAGRPLAEMVAELTAEYPDHADLIGHYVPRWLETIPGPVPGMIDLAEKLALLGYPLYGITNFGVEFWEIFRPTAPIFDLFRDVVVSGAEKMVKPDPAIYHLAIKRFGIDPERALFIDDRQDNIESAIACGLQGHVFRNCTTLEAELVARGVLENVNT</sequence>
<dbReference type="RefSeq" id="WP_110297651.1">
    <property type="nucleotide sequence ID" value="NZ_QJJM01000002.1"/>
</dbReference>
<dbReference type="Pfam" id="PF00702">
    <property type="entry name" value="Hydrolase"/>
    <property type="match status" value="1"/>
</dbReference>
<dbReference type="SUPFAM" id="SSF56784">
    <property type="entry name" value="HAD-like"/>
    <property type="match status" value="1"/>
</dbReference>
<dbReference type="SFLD" id="SFLDS00003">
    <property type="entry name" value="Haloacid_Dehalogenase"/>
    <property type="match status" value="1"/>
</dbReference>
<gene>
    <name evidence="1" type="ORF">C7451_102257</name>
</gene>
<protein>
    <submittedName>
        <fullName evidence="1">2-haloacid dehalogenase</fullName>
    </submittedName>
</protein>
<evidence type="ECO:0000313" key="2">
    <source>
        <dbReference type="Proteomes" id="UP000248014"/>
    </source>
</evidence>
<dbReference type="InterPro" id="IPR006439">
    <property type="entry name" value="HAD-SF_hydro_IA"/>
</dbReference>
<dbReference type="InterPro" id="IPR023198">
    <property type="entry name" value="PGP-like_dom2"/>
</dbReference>
<keyword evidence="2" id="KW-1185">Reference proteome</keyword>
<dbReference type="EMBL" id="QJJM01000002">
    <property type="protein sequence ID" value="PXW78585.1"/>
    <property type="molecule type" value="Genomic_DNA"/>
</dbReference>
<dbReference type="OrthoDB" id="9807742at2"/>
<dbReference type="InterPro" id="IPR036412">
    <property type="entry name" value="HAD-like_sf"/>
</dbReference>
<name>A0A2V3VEU2_9SPHN</name>
<dbReference type="Proteomes" id="UP000248014">
    <property type="component" value="Unassembled WGS sequence"/>
</dbReference>
<organism evidence="1 2">
    <name type="scientific">Blastomonas natatoria</name>
    <dbReference type="NCBI Taxonomy" id="34015"/>
    <lineage>
        <taxon>Bacteria</taxon>
        <taxon>Pseudomonadati</taxon>
        <taxon>Pseudomonadota</taxon>
        <taxon>Alphaproteobacteria</taxon>
        <taxon>Sphingomonadales</taxon>
        <taxon>Sphingomonadaceae</taxon>
        <taxon>Blastomonas</taxon>
    </lineage>
</organism>
<dbReference type="AlphaFoldDB" id="A0A2V3VEU2"/>
<dbReference type="SFLD" id="SFLDG01129">
    <property type="entry name" value="C1.5:_HAD__Beta-PGM__Phosphata"/>
    <property type="match status" value="1"/>
</dbReference>
<dbReference type="Gene3D" id="1.10.150.240">
    <property type="entry name" value="Putative phosphatase, domain 2"/>
    <property type="match status" value="1"/>
</dbReference>
<dbReference type="PANTHER" id="PTHR43611">
    <property type="entry name" value="ALPHA-D-GLUCOSE 1-PHOSPHATE PHOSPHATASE"/>
    <property type="match status" value="1"/>
</dbReference>
<accession>A0A2V3VEU2</accession>
<dbReference type="CDD" id="cd02603">
    <property type="entry name" value="HAD_sEH-N_like"/>
    <property type="match status" value="1"/>
</dbReference>